<proteinExistence type="inferred from homology"/>
<dbReference type="PANTHER" id="PTHR30126:SF39">
    <property type="entry name" value="HTH-TYPE TRANSCRIPTIONAL REGULATOR CYSL"/>
    <property type="match status" value="1"/>
</dbReference>
<comment type="caution">
    <text evidence="7">The sequence shown here is derived from an EMBL/GenBank/DDBJ whole genome shotgun (WGS) entry which is preliminary data.</text>
</comment>
<dbReference type="SUPFAM" id="SSF53850">
    <property type="entry name" value="Periplasmic binding protein-like II"/>
    <property type="match status" value="1"/>
</dbReference>
<evidence type="ECO:0000259" key="6">
    <source>
        <dbReference type="PROSITE" id="PS50931"/>
    </source>
</evidence>
<dbReference type="InterPro" id="IPR036390">
    <property type="entry name" value="WH_DNA-bd_sf"/>
</dbReference>
<dbReference type="PANTHER" id="PTHR30126">
    <property type="entry name" value="HTH-TYPE TRANSCRIPTIONAL REGULATOR"/>
    <property type="match status" value="1"/>
</dbReference>
<dbReference type="InterPro" id="IPR036388">
    <property type="entry name" value="WH-like_DNA-bd_sf"/>
</dbReference>
<dbReference type="Pfam" id="PF00126">
    <property type="entry name" value="HTH_1"/>
    <property type="match status" value="1"/>
</dbReference>
<protein>
    <submittedName>
        <fullName evidence="7">LysR family transcriptional regulator</fullName>
    </submittedName>
</protein>
<keyword evidence="8" id="KW-1185">Reference proteome</keyword>
<dbReference type="Proteomes" id="UP000320338">
    <property type="component" value="Unassembled WGS sequence"/>
</dbReference>
<dbReference type="Pfam" id="PF03466">
    <property type="entry name" value="LysR_substrate"/>
    <property type="match status" value="1"/>
</dbReference>
<dbReference type="GO" id="GO:0000976">
    <property type="term" value="F:transcription cis-regulatory region binding"/>
    <property type="evidence" value="ECO:0007669"/>
    <property type="project" value="TreeGrafter"/>
</dbReference>
<dbReference type="AlphaFoldDB" id="A0A4Y3WIR8"/>
<organism evidence="7 8">
    <name type="scientific">Pseudonocardia hydrocarbonoxydans</name>
    <dbReference type="NCBI Taxonomy" id="76726"/>
    <lineage>
        <taxon>Bacteria</taxon>
        <taxon>Bacillati</taxon>
        <taxon>Actinomycetota</taxon>
        <taxon>Actinomycetes</taxon>
        <taxon>Pseudonocardiales</taxon>
        <taxon>Pseudonocardiaceae</taxon>
        <taxon>Pseudonocardia</taxon>
    </lineage>
</organism>
<accession>A0A4Y3WIR8</accession>
<dbReference type="OrthoDB" id="4512679at2"/>
<evidence type="ECO:0000313" key="8">
    <source>
        <dbReference type="Proteomes" id="UP000320338"/>
    </source>
</evidence>
<feature type="domain" description="HTH lysR-type" evidence="6">
    <location>
        <begin position="1"/>
        <end position="58"/>
    </location>
</feature>
<evidence type="ECO:0000313" key="7">
    <source>
        <dbReference type="EMBL" id="GEC18418.1"/>
    </source>
</evidence>
<evidence type="ECO:0000256" key="1">
    <source>
        <dbReference type="ARBA" id="ARBA00009437"/>
    </source>
</evidence>
<evidence type="ECO:0000256" key="4">
    <source>
        <dbReference type="ARBA" id="ARBA00023163"/>
    </source>
</evidence>
<keyword evidence="3" id="KW-0238">DNA-binding</keyword>
<keyword evidence="4" id="KW-0804">Transcription</keyword>
<dbReference type="SUPFAM" id="SSF46785">
    <property type="entry name" value="Winged helix' DNA-binding domain"/>
    <property type="match status" value="1"/>
</dbReference>
<evidence type="ECO:0000256" key="3">
    <source>
        <dbReference type="ARBA" id="ARBA00023125"/>
    </source>
</evidence>
<evidence type="ECO:0000256" key="5">
    <source>
        <dbReference type="SAM" id="SignalP"/>
    </source>
</evidence>
<name>A0A4Y3WIR8_9PSEU</name>
<dbReference type="InterPro" id="IPR000847">
    <property type="entry name" value="LysR_HTH_N"/>
</dbReference>
<gene>
    <name evidence="7" type="ORF">PHY01_07010</name>
</gene>
<dbReference type="InterPro" id="IPR005119">
    <property type="entry name" value="LysR_subst-bd"/>
</dbReference>
<sequence>MTLTQLSAFVLVARLGSVKAAASALGVSEPAVSQALAALRRYLDDPLLTRSGNGMTMTPGGSRLLTIAAQMVSLGAEAESAVRSAQGAAEQLRLAAPSTIVEFVAGPLADAFTSRSAGTIEVSAGVSATAEMAVLVSQRLADLALGPYLGADRSLGLVSEPVFRCRLVVLASPEARFRGSPAQWPWLVEPAATDPGSDVSRLLRAVGVPESRLSVFPNQTAAWEAAGRGAGVAPGIAHLAVHQLRRRELHVLDVPGTPVDLCWHATTLAADRRSPATASLRHFLGTPEAMKLLRSPGAGVPPSRFRPPVYVTIWS</sequence>
<reference evidence="7 8" key="1">
    <citation type="submission" date="2019-06" db="EMBL/GenBank/DDBJ databases">
        <title>Whole genome shotgun sequence of Pseudonocardia hydrocarbonoxydans NBRC 14498.</title>
        <authorList>
            <person name="Hosoyama A."/>
            <person name="Uohara A."/>
            <person name="Ohji S."/>
            <person name="Ichikawa N."/>
        </authorList>
    </citation>
    <scope>NUCLEOTIDE SEQUENCE [LARGE SCALE GENOMIC DNA]</scope>
    <source>
        <strain evidence="7 8">NBRC 14498</strain>
    </source>
</reference>
<dbReference type="RefSeq" id="WP_141276965.1">
    <property type="nucleotide sequence ID" value="NZ_BAAARZ010000037.1"/>
</dbReference>
<comment type="similarity">
    <text evidence="1">Belongs to the LysR transcriptional regulatory family.</text>
</comment>
<feature type="chain" id="PRO_5021372861" evidence="5">
    <location>
        <begin position="21"/>
        <end position="315"/>
    </location>
</feature>
<dbReference type="Gene3D" id="1.10.10.10">
    <property type="entry name" value="Winged helix-like DNA-binding domain superfamily/Winged helix DNA-binding domain"/>
    <property type="match status" value="1"/>
</dbReference>
<evidence type="ECO:0000256" key="2">
    <source>
        <dbReference type="ARBA" id="ARBA00023015"/>
    </source>
</evidence>
<feature type="signal peptide" evidence="5">
    <location>
        <begin position="1"/>
        <end position="20"/>
    </location>
</feature>
<dbReference type="PROSITE" id="PS50931">
    <property type="entry name" value="HTH_LYSR"/>
    <property type="match status" value="1"/>
</dbReference>
<dbReference type="CDD" id="cd05466">
    <property type="entry name" value="PBP2_LTTR_substrate"/>
    <property type="match status" value="1"/>
</dbReference>
<dbReference type="GO" id="GO:0003700">
    <property type="term" value="F:DNA-binding transcription factor activity"/>
    <property type="evidence" value="ECO:0007669"/>
    <property type="project" value="InterPro"/>
</dbReference>
<keyword evidence="5" id="KW-0732">Signal</keyword>
<keyword evidence="2" id="KW-0805">Transcription regulation</keyword>
<dbReference type="EMBL" id="BJNG01000005">
    <property type="protein sequence ID" value="GEC18418.1"/>
    <property type="molecule type" value="Genomic_DNA"/>
</dbReference>